<evidence type="ECO:0008006" key="3">
    <source>
        <dbReference type="Google" id="ProtNLM"/>
    </source>
</evidence>
<dbReference type="SUPFAM" id="SSF50814">
    <property type="entry name" value="Lipocalins"/>
    <property type="match status" value="1"/>
</dbReference>
<accession>A0A1V9XD81</accession>
<dbReference type="Proteomes" id="UP000192247">
    <property type="component" value="Unassembled WGS sequence"/>
</dbReference>
<gene>
    <name evidence="1" type="ORF">BIW11_11033</name>
</gene>
<reference evidence="1 2" key="1">
    <citation type="journal article" date="2017" name="Gigascience">
        <title>Draft genome of the honey bee ectoparasitic mite, Tropilaelaps mercedesae, is shaped by the parasitic life history.</title>
        <authorList>
            <person name="Dong X."/>
            <person name="Armstrong S.D."/>
            <person name="Xia D."/>
            <person name="Makepeace B.L."/>
            <person name="Darby A.C."/>
            <person name="Kadowaki T."/>
        </authorList>
    </citation>
    <scope>NUCLEOTIDE SEQUENCE [LARGE SCALE GENOMIC DNA]</scope>
    <source>
        <strain evidence="1">Wuxi-XJTLU</strain>
    </source>
</reference>
<dbReference type="AlphaFoldDB" id="A0A1V9XD81"/>
<protein>
    <recommendedName>
        <fullName evidence="3">Lipocalin/cytosolic fatty-acid binding domain-containing protein</fullName>
    </recommendedName>
</protein>
<comment type="caution">
    <text evidence="1">The sequence shown here is derived from an EMBL/GenBank/DDBJ whole genome shotgun (WGS) entry which is preliminary data.</text>
</comment>
<dbReference type="InterPro" id="IPR012674">
    <property type="entry name" value="Calycin"/>
</dbReference>
<name>A0A1V9XD81_9ACAR</name>
<dbReference type="OrthoDB" id="565904at2759"/>
<dbReference type="InParanoid" id="A0A1V9XD81"/>
<dbReference type="Gene3D" id="2.40.128.20">
    <property type="match status" value="1"/>
</dbReference>
<organism evidence="1 2">
    <name type="scientific">Tropilaelaps mercedesae</name>
    <dbReference type="NCBI Taxonomy" id="418985"/>
    <lineage>
        <taxon>Eukaryota</taxon>
        <taxon>Metazoa</taxon>
        <taxon>Ecdysozoa</taxon>
        <taxon>Arthropoda</taxon>
        <taxon>Chelicerata</taxon>
        <taxon>Arachnida</taxon>
        <taxon>Acari</taxon>
        <taxon>Parasitiformes</taxon>
        <taxon>Mesostigmata</taxon>
        <taxon>Gamasina</taxon>
        <taxon>Dermanyssoidea</taxon>
        <taxon>Laelapidae</taxon>
        <taxon>Tropilaelaps</taxon>
    </lineage>
</organism>
<sequence>MDLLRMHLVFWTTALFITNYYLTSAEKRILMKNFDPEKIQGKWYLQRLNMILVSDVHPELECIEFTLNHDPLIEDLYNLSSHWFNNNHEYQETHFNILDDRTEKARYFFQSHKDKVAVSILGTDYDNWMLGFGANLGKDSYYIASRAKSFPKQYMPAIDELLALNEVTRNWIEVKNDGECPEGH</sequence>
<evidence type="ECO:0000313" key="1">
    <source>
        <dbReference type="EMBL" id="OQR71386.1"/>
    </source>
</evidence>
<dbReference type="EMBL" id="MNPL01014716">
    <property type="protein sequence ID" value="OQR71386.1"/>
    <property type="molecule type" value="Genomic_DNA"/>
</dbReference>
<evidence type="ECO:0000313" key="2">
    <source>
        <dbReference type="Proteomes" id="UP000192247"/>
    </source>
</evidence>
<keyword evidence="2" id="KW-1185">Reference proteome</keyword>
<proteinExistence type="predicted"/>